<organism evidence="2">
    <name type="scientific">viral metagenome</name>
    <dbReference type="NCBI Taxonomy" id="1070528"/>
    <lineage>
        <taxon>unclassified sequences</taxon>
        <taxon>metagenomes</taxon>
        <taxon>organismal metagenomes</taxon>
    </lineage>
</organism>
<proteinExistence type="predicted"/>
<sequence>METPNTKFTVVTSKCHRSHTRERPDASDNSDTNYETTYNEEKQKVANIIKVIDKFIAKLCRSFADNIIEATRNGHQYCYLFKYNDDPDRGELYNDTIEGLDTKYLLSGEWIPLAKQYVSHQKCKSIEYRLNNFIKDPKFNNGICPDTRLPYRISVFHYKNEKSVFKNGVVVSRDGLKYS</sequence>
<reference evidence="2" key="1">
    <citation type="journal article" date="2020" name="Nature">
        <title>Giant virus diversity and host interactions through global metagenomics.</title>
        <authorList>
            <person name="Schulz F."/>
            <person name="Roux S."/>
            <person name="Paez-Espino D."/>
            <person name="Jungbluth S."/>
            <person name="Walsh D.A."/>
            <person name="Denef V.J."/>
            <person name="McMahon K.D."/>
            <person name="Konstantinidis K.T."/>
            <person name="Eloe-Fadrosh E.A."/>
            <person name="Kyrpides N.C."/>
            <person name="Woyke T."/>
        </authorList>
    </citation>
    <scope>NUCLEOTIDE SEQUENCE</scope>
    <source>
        <strain evidence="2">GVMAG-M-3300027833-19</strain>
    </source>
</reference>
<feature type="compositionally biased region" description="Polar residues" evidence="1">
    <location>
        <begin position="1"/>
        <end position="12"/>
    </location>
</feature>
<evidence type="ECO:0000313" key="2">
    <source>
        <dbReference type="EMBL" id="QHU30544.1"/>
    </source>
</evidence>
<protein>
    <submittedName>
        <fullName evidence="2">Uncharacterized protein</fullName>
    </submittedName>
</protein>
<dbReference type="EMBL" id="MN740509">
    <property type="protein sequence ID" value="QHU30544.1"/>
    <property type="molecule type" value="Genomic_DNA"/>
</dbReference>
<feature type="region of interest" description="Disordered" evidence="1">
    <location>
        <begin position="1"/>
        <end position="34"/>
    </location>
</feature>
<name>A0A6C0LLW9_9ZZZZ</name>
<accession>A0A6C0LLW9</accession>
<dbReference type="AlphaFoldDB" id="A0A6C0LLW9"/>
<evidence type="ECO:0000256" key="1">
    <source>
        <dbReference type="SAM" id="MobiDB-lite"/>
    </source>
</evidence>